<evidence type="ECO:0000313" key="1">
    <source>
        <dbReference type="EMBL" id="PSC04533.1"/>
    </source>
</evidence>
<sequence length="112" mass="12379">MVGLWGILSMGRVGYELTNGDLREFVALYVYTLIAHGGIVIEGADDGIHYWRAAPHYGEKPEDVAHAVTAEWIAQGEPDIPGYEGIAFALPSYLDSPENRRDWPKPKVELPA</sequence>
<keyword evidence="2" id="KW-1185">Reference proteome</keyword>
<comment type="caution">
    <text evidence="1">The sequence shown here is derived from an EMBL/GenBank/DDBJ whole genome shotgun (WGS) entry which is preliminary data.</text>
</comment>
<name>A0A2T1HS96_9HYPH</name>
<gene>
    <name evidence="1" type="ORF">SLNSH_13640</name>
</gene>
<proteinExistence type="predicted"/>
<accession>A0A2T1HS96</accession>
<dbReference type="EMBL" id="PVZS01000013">
    <property type="protein sequence ID" value="PSC04533.1"/>
    <property type="molecule type" value="Genomic_DNA"/>
</dbReference>
<dbReference type="AlphaFoldDB" id="A0A2T1HS96"/>
<reference evidence="2" key="1">
    <citation type="submission" date="2018-03" db="EMBL/GenBank/DDBJ databases">
        <authorList>
            <person name="Sun L."/>
            <person name="Liu H."/>
            <person name="Chen W."/>
            <person name="Huang K."/>
            <person name="Liu W."/>
            <person name="Gao X."/>
        </authorList>
    </citation>
    <scope>NUCLEOTIDE SEQUENCE [LARGE SCALE GENOMIC DNA]</scope>
    <source>
        <strain evidence="2">SH9</strain>
    </source>
</reference>
<protein>
    <submittedName>
        <fullName evidence="1">Uncharacterized protein</fullName>
    </submittedName>
</protein>
<organism evidence="1 2">
    <name type="scientific">Alsobacter soli</name>
    <dbReference type="NCBI Taxonomy" id="2109933"/>
    <lineage>
        <taxon>Bacteria</taxon>
        <taxon>Pseudomonadati</taxon>
        <taxon>Pseudomonadota</taxon>
        <taxon>Alphaproteobacteria</taxon>
        <taxon>Hyphomicrobiales</taxon>
        <taxon>Alsobacteraceae</taxon>
        <taxon>Alsobacter</taxon>
    </lineage>
</organism>
<evidence type="ECO:0000313" key="2">
    <source>
        <dbReference type="Proteomes" id="UP000239772"/>
    </source>
</evidence>
<dbReference type="Proteomes" id="UP000239772">
    <property type="component" value="Unassembled WGS sequence"/>
</dbReference>